<dbReference type="Proteomes" id="UP001194746">
    <property type="component" value="Unassembled WGS sequence"/>
</dbReference>
<reference evidence="3" key="1">
    <citation type="journal article" date="2019" name="Beilstein J. Org. Chem.">
        <title>Nanangenines: drimane sesquiterpenoids as the dominant metabolite cohort of a novel Australian fungus, Aspergillus nanangensis.</title>
        <authorList>
            <person name="Lacey H.J."/>
            <person name="Gilchrist C.L.M."/>
            <person name="Crombie A."/>
            <person name="Kalaitzis J.A."/>
            <person name="Vuong D."/>
            <person name="Rutledge P.J."/>
            <person name="Turner P."/>
            <person name="Pitt J.I."/>
            <person name="Lacey E."/>
            <person name="Chooi Y.H."/>
            <person name="Piggott A.M."/>
        </authorList>
    </citation>
    <scope>NUCLEOTIDE SEQUENCE</scope>
    <source>
        <strain evidence="3">MST-FP2251</strain>
    </source>
</reference>
<evidence type="ECO:0000313" key="4">
    <source>
        <dbReference type="Proteomes" id="UP001194746"/>
    </source>
</evidence>
<protein>
    <submittedName>
        <fullName evidence="3">Uncharacterized protein</fullName>
    </submittedName>
</protein>
<accession>A0AAD4CVJ0</accession>
<feature type="signal peptide" evidence="2">
    <location>
        <begin position="1"/>
        <end position="23"/>
    </location>
</feature>
<keyword evidence="4" id="KW-1185">Reference proteome</keyword>
<sequence>MIFLTKPTSVICFVLAIVTVSSAFPINPFGMSNAVARSLDARSADPRLMPASSDADEENSKTDVIHGVLHSLGFDALDRLNSLEFWKENLDKDGVIDDSKSPTPTQTTSHNSMESSTDYSSHAPKSELRNPTVDPFGFAIDMLTMASHRIMQAADSSDERTLN</sequence>
<evidence type="ECO:0000313" key="3">
    <source>
        <dbReference type="EMBL" id="KAF9892563.1"/>
    </source>
</evidence>
<reference evidence="3" key="2">
    <citation type="submission" date="2020-02" db="EMBL/GenBank/DDBJ databases">
        <authorList>
            <person name="Gilchrist C.L.M."/>
            <person name="Chooi Y.-H."/>
        </authorList>
    </citation>
    <scope>NUCLEOTIDE SEQUENCE</scope>
    <source>
        <strain evidence="3">MST-FP2251</strain>
    </source>
</reference>
<organism evidence="3 4">
    <name type="scientific">Aspergillus nanangensis</name>
    <dbReference type="NCBI Taxonomy" id="2582783"/>
    <lineage>
        <taxon>Eukaryota</taxon>
        <taxon>Fungi</taxon>
        <taxon>Dikarya</taxon>
        <taxon>Ascomycota</taxon>
        <taxon>Pezizomycotina</taxon>
        <taxon>Eurotiomycetes</taxon>
        <taxon>Eurotiomycetidae</taxon>
        <taxon>Eurotiales</taxon>
        <taxon>Aspergillaceae</taxon>
        <taxon>Aspergillus</taxon>
        <taxon>Aspergillus subgen. Circumdati</taxon>
    </lineage>
</organism>
<evidence type="ECO:0000256" key="2">
    <source>
        <dbReference type="SAM" id="SignalP"/>
    </source>
</evidence>
<feature type="region of interest" description="Disordered" evidence="1">
    <location>
        <begin position="94"/>
        <end position="131"/>
    </location>
</feature>
<keyword evidence="2" id="KW-0732">Signal</keyword>
<name>A0AAD4CVJ0_ASPNN</name>
<evidence type="ECO:0000256" key="1">
    <source>
        <dbReference type="SAM" id="MobiDB-lite"/>
    </source>
</evidence>
<comment type="caution">
    <text evidence="3">The sequence shown here is derived from an EMBL/GenBank/DDBJ whole genome shotgun (WGS) entry which is preliminary data.</text>
</comment>
<proteinExistence type="predicted"/>
<gene>
    <name evidence="3" type="ORF">FE257_001672</name>
</gene>
<dbReference type="AlphaFoldDB" id="A0AAD4CVJ0"/>
<dbReference type="EMBL" id="VCAU01000012">
    <property type="protein sequence ID" value="KAF9892563.1"/>
    <property type="molecule type" value="Genomic_DNA"/>
</dbReference>
<feature type="chain" id="PRO_5041934761" evidence="2">
    <location>
        <begin position="24"/>
        <end position="163"/>
    </location>
</feature>
<feature type="compositionally biased region" description="Polar residues" evidence="1">
    <location>
        <begin position="101"/>
        <end position="120"/>
    </location>
</feature>